<proteinExistence type="predicted"/>
<dbReference type="AlphaFoldDB" id="A0AAC9MSX5"/>
<evidence type="ECO:0000313" key="3">
    <source>
        <dbReference type="Proteomes" id="UP000094598"/>
    </source>
</evidence>
<dbReference type="InterPro" id="IPR008822">
    <property type="entry name" value="Endonuclease_RusA-like"/>
</dbReference>
<reference evidence="1 3" key="1">
    <citation type="submission" date="2016-08" db="EMBL/GenBank/DDBJ databases">
        <title>Moorella thermoacetica DSM 103132.</title>
        <authorList>
            <person name="Jendresen C.B."/>
            <person name="Redl S.M."/>
            <person name="Jensen T.O."/>
            <person name="Nielsen A.T."/>
        </authorList>
    </citation>
    <scope>NUCLEOTIDE SEQUENCE [LARGE SCALE GENOMIC DNA]</scope>
    <source>
        <strain evidence="1 3">DSM 103132</strain>
    </source>
</reference>
<gene>
    <name evidence="1" type="ORF">Maut_00353</name>
    <name evidence="2" type="ORF">MTAT_25280</name>
</gene>
<sequence>MFTRNLQRWQLRAAGFFICVTAAEEEEVEPLCLPVSLVLSFATHPPDDLDNYIKSLADGLNGIAWLDDRQVARMEVEKVVVVEGDERAEVEVAPWKARF</sequence>
<dbReference type="EMBL" id="VCDX01000011">
    <property type="protein sequence ID" value="TYL10032.1"/>
    <property type="molecule type" value="Genomic_DNA"/>
</dbReference>
<evidence type="ECO:0000313" key="1">
    <source>
        <dbReference type="EMBL" id="AOQ22828.1"/>
    </source>
</evidence>
<evidence type="ECO:0000313" key="2">
    <source>
        <dbReference type="EMBL" id="TYL10032.1"/>
    </source>
</evidence>
<evidence type="ECO:0000313" key="4">
    <source>
        <dbReference type="Proteomes" id="UP000322283"/>
    </source>
</evidence>
<dbReference type="Gene3D" id="3.30.1330.70">
    <property type="entry name" value="Holliday junction resolvase RusA"/>
    <property type="match status" value="1"/>
</dbReference>
<reference evidence="2 4" key="2">
    <citation type="submission" date="2019-05" db="EMBL/GenBank/DDBJ databases">
        <title>Genome sequence of Moorella thermoacetica ATCC 33924.</title>
        <authorList>
            <person name="Poehlein A."/>
            <person name="Bengelsdorf F.R."/>
            <person name="Duerre P."/>
            <person name="Daniel R."/>
        </authorList>
    </citation>
    <scope>NUCLEOTIDE SEQUENCE [LARGE SCALE GENOMIC DNA]</scope>
    <source>
        <strain evidence="2 4">ATCC 33924</strain>
    </source>
</reference>
<dbReference type="Proteomes" id="UP000322283">
    <property type="component" value="Unassembled WGS sequence"/>
</dbReference>
<organism evidence="1 3">
    <name type="scientific">Neomoorella thermoacetica</name>
    <name type="common">Clostridium thermoaceticum</name>
    <dbReference type="NCBI Taxonomy" id="1525"/>
    <lineage>
        <taxon>Bacteria</taxon>
        <taxon>Bacillati</taxon>
        <taxon>Bacillota</taxon>
        <taxon>Clostridia</taxon>
        <taxon>Neomoorellales</taxon>
        <taxon>Neomoorellaceae</taxon>
        <taxon>Neomoorella</taxon>
    </lineage>
</organism>
<dbReference type="GO" id="GO:0000287">
    <property type="term" value="F:magnesium ion binding"/>
    <property type="evidence" value="ECO:0007669"/>
    <property type="project" value="InterPro"/>
</dbReference>
<keyword evidence="4" id="KW-1185">Reference proteome</keyword>
<dbReference type="GO" id="GO:0006281">
    <property type="term" value="P:DNA repair"/>
    <property type="evidence" value="ECO:0007669"/>
    <property type="project" value="InterPro"/>
</dbReference>
<dbReference type="SUPFAM" id="SSF103084">
    <property type="entry name" value="Holliday junction resolvase RusA"/>
    <property type="match status" value="1"/>
</dbReference>
<dbReference type="GO" id="GO:0006310">
    <property type="term" value="P:DNA recombination"/>
    <property type="evidence" value="ECO:0007669"/>
    <property type="project" value="InterPro"/>
</dbReference>
<accession>A0AAC9MSX5</accession>
<dbReference type="InterPro" id="IPR036614">
    <property type="entry name" value="RusA-like_sf"/>
</dbReference>
<dbReference type="RefSeq" id="WP_069587915.1">
    <property type="nucleotide sequence ID" value="NZ_CP017019.1"/>
</dbReference>
<dbReference type="Pfam" id="PF05866">
    <property type="entry name" value="RusA"/>
    <property type="match status" value="1"/>
</dbReference>
<protein>
    <submittedName>
        <fullName evidence="1">Endodeoxyribonuclease RusA</fullName>
    </submittedName>
</protein>
<dbReference type="EMBL" id="CP017019">
    <property type="protein sequence ID" value="AOQ22828.1"/>
    <property type="molecule type" value="Genomic_DNA"/>
</dbReference>
<dbReference type="Proteomes" id="UP000094598">
    <property type="component" value="Chromosome"/>
</dbReference>
<name>A0AAC9MSX5_NEOTH</name>